<dbReference type="Pfam" id="PF07690">
    <property type="entry name" value="MFS_1"/>
    <property type="match status" value="1"/>
</dbReference>
<feature type="transmembrane region" description="Helical" evidence="6">
    <location>
        <begin position="332"/>
        <end position="358"/>
    </location>
</feature>
<dbReference type="SUPFAM" id="SSF103473">
    <property type="entry name" value="MFS general substrate transporter"/>
    <property type="match status" value="1"/>
</dbReference>
<feature type="transmembrane region" description="Helical" evidence="6">
    <location>
        <begin position="236"/>
        <end position="258"/>
    </location>
</feature>
<protein>
    <submittedName>
        <fullName evidence="7">MSF transporter</fullName>
    </submittedName>
</protein>
<dbReference type="AlphaFoldDB" id="J6EUV4"/>
<feature type="transmembrane region" description="Helical" evidence="6">
    <location>
        <begin position="454"/>
        <end position="477"/>
    </location>
</feature>
<evidence type="ECO:0000313" key="7">
    <source>
        <dbReference type="EMBL" id="EJT46552.1"/>
    </source>
</evidence>
<feature type="transmembrane region" description="Helical" evidence="6">
    <location>
        <begin position="429"/>
        <end position="448"/>
    </location>
</feature>
<feature type="transmembrane region" description="Helical" evidence="6">
    <location>
        <begin position="147"/>
        <end position="167"/>
    </location>
</feature>
<keyword evidence="3 6" id="KW-1133">Transmembrane helix</keyword>
<dbReference type="EMBL" id="ALBS01000284">
    <property type="protein sequence ID" value="EJT46552.1"/>
    <property type="molecule type" value="Genomic_DNA"/>
</dbReference>
<dbReference type="InterPro" id="IPR011701">
    <property type="entry name" value="MFS"/>
</dbReference>
<keyword evidence="4 6" id="KW-0472">Membrane</keyword>
<keyword evidence="2 6" id="KW-0812">Transmembrane</keyword>
<dbReference type="PANTHER" id="PTHR23502:SF134">
    <property type="entry name" value="MAJOR FACILITATOR SUPERFAMILY (MFS) PROFILE DOMAIN-CONTAINING PROTEIN-RELATED"/>
    <property type="match status" value="1"/>
</dbReference>
<dbReference type="KEGG" id="tasa:A1Q1_04847"/>
<evidence type="ECO:0000256" key="2">
    <source>
        <dbReference type="ARBA" id="ARBA00022692"/>
    </source>
</evidence>
<dbReference type="GO" id="GO:0022857">
    <property type="term" value="F:transmembrane transporter activity"/>
    <property type="evidence" value="ECO:0007669"/>
    <property type="project" value="InterPro"/>
</dbReference>
<feature type="region of interest" description="Disordered" evidence="5">
    <location>
        <begin position="1"/>
        <end position="28"/>
    </location>
</feature>
<feature type="transmembrane region" description="Helical" evidence="6">
    <location>
        <begin position="264"/>
        <end position="285"/>
    </location>
</feature>
<feature type="transmembrane region" description="Helical" evidence="6">
    <location>
        <begin position="521"/>
        <end position="544"/>
    </location>
</feature>
<evidence type="ECO:0000256" key="4">
    <source>
        <dbReference type="ARBA" id="ARBA00023136"/>
    </source>
</evidence>
<dbReference type="OrthoDB" id="5376138at2759"/>
<dbReference type="HOGENOM" id="CLU_008455_0_4_1"/>
<gene>
    <name evidence="7" type="ORF">A1Q1_04847</name>
</gene>
<organism evidence="7 8">
    <name type="scientific">Trichosporon asahii var. asahii (strain ATCC 90039 / CBS 2479 / JCM 2466 / KCTC 7840 / NBRC 103889/ NCYC 2677 / UAMH 7654)</name>
    <name type="common">Yeast</name>
    <dbReference type="NCBI Taxonomy" id="1186058"/>
    <lineage>
        <taxon>Eukaryota</taxon>
        <taxon>Fungi</taxon>
        <taxon>Dikarya</taxon>
        <taxon>Basidiomycota</taxon>
        <taxon>Agaricomycotina</taxon>
        <taxon>Tremellomycetes</taxon>
        <taxon>Trichosporonales</taxon>
        <taxon>Trichosporonaceae</taxon>
        <taxon>Trichosporon</taxon>
    </lineage>
</organism>
<proteinExistence type="predicted"/>
<evidence type="ECO:0000256" key="5">
    <source>
        <dbReference type="SAM" id="MobiDB-lite"/>
    </source>
</evidence>
<evidence type="ECO:0000256" key="3">
    <source>
        <dbReference type="ARBA" id="ARBA00022989"/>
    </source>
</evidence>
<reference evidence="7 8" key="1">
    <citation type="journal article" date="2012" name="Eukaryot. Cell">
        <title>Draft genome sequence of CBS 2479, the standard type strain of Trichosporon asahii.</title>
        <authorList>
            <person name="Yang R.Y."/>
            <person name="Li H.T."/>
            <person name="Zhu H."/>
            <person name="Zhou G.P."/>
            <person name="Wang M."/>
            <person name="Wang L."/>
        </authorList>
    </citation>
    <scope>NUCLEOTIDE SEQUENCE [LARGE SCALE GENOMIC DNA]</scope>
    <source>
        <strain evidence="8">ATCC 90039 / CBS 2479 / JCM 2466 / KCTC 7840 / NCYC 2677 / UAMH 7654</strain>
    </source>
</reference>
<accession>J6EUV4</accession>
<name>J6EUV4_TRIAS</name>
<comment type="subcellular location">
    <subcellularLocation>
        <location evidence="1">Membrane</location>
        <topology evidence="1">Multi-pass membrane protein</topology>
    </subcellularLocation>
</comment>
<dbReference type="RefSeq" id="XP_014178560.1">
    <property type="nucleotide sequence ID" value="XM_014323085.1"/>
</dbReference>
<feature type="compositionally biased region" description="Polar residues" evidence="5">
    <location>
        <begin position="1"/>
        <end position="10"/>
    </location>
</feature>
<evidence type="ECO:0000256" key="6">
    <source>
        <dbReference type="SAM" id="Phobius"/>
    </source>
</evidence>
<dbReference type="Proteomes" id="UP000002748">
    <property type="component" value="Unassembled WGS sequence"/>
</dbReference>
<dbReference type="PANTHER" id="PTHR23502">
    <property type="entry name" value="MAJOR FACILITATOR SUPERFAMILY"/>
    <property type="match status" value="1"/>
</dbReference>
<feature type="transmembrane region" description="Helical" evidence="6">
    <location>
        <begin position="370"/>
        <end position="393"/>
    </location>
</feature>
<comment type="caution">
    <text evidence="7">The sequence shown here is derived from an EMBL/GenBank/DDBJ whole genome shotgun (WGS) entry which is preliminary data.</text>
</comment>
<dbReference type="InterPro" id="IPR036259">
    <property type="entry name" value="MFS_trans_sf"/>
</dbReference>
<dbReference type="GeneID" id="25988359"/>
<dbReference type="VEuPathDB" id="FungiDB:A1Q1_04847"/>
<sequence length="562" mass="61234">MSDNSQSTAVSPRPSLDQASLSQTEKDLPLGMETIEIKEGPFHVPEHGEGTGEQFSEMLKVMNHATGHDAEGMHEKIITVDRGRGDEKVVLVDWEENDPENPRNTSEAKKALQVGTLVVFMGLTATNATCTGAMAPFAVPYFHTTNIGFALSSFMLLFPIAITPLVLAPLSELFGRLRIYQVTALIIALTFIPQSLSDSYAGLLVARWFQGMASSVANSMVGGSIADLYSAKERGMWMNLMAFGIFIGSALGTVPFGFVSEHWGVQWVYGGIAAGLSAITVLLFLKETRGDVLLARRAAKLTKETGRLHLCAAQLSRQSFKAMLKTSAVRPLAYLFTEPIVTAISLWIGFAWGVVFLGTSSTLLVFSQYGWSWGMTGVMQVTMAIGGLIGFISNYHQEYLYRRATLRATEKQNADGIPGPGKAAPEARLYWACTGGLLFPLGMFVYAWTGRPQVHWIVPAIFLTLSFWGVYCMYLSVFNYFADAYETYSSSANAAQSFARNMFAATFPLFSKQFYHNLGYPIASTVVASIAMVLAAAPIMLFLFGHRLRAKSKAASALAGSN</sequence>
<evidence type="ECO:0000256" key="1">
    <source>
        <dbReference type="ARBA" id="ARBA00004141"/>
    </source>
</evidence>
<evidence type="ECO:0000313" key="8">
    <source>
        <dbReference type="Proteomes" id="UP000002748"/>
    </source>
</evidence>
<dbReference type="GO" id="GO:0005886">
    <property type="term" value="C:plasma membrane"/>
    <property type="evidence" value="ECO:0007669"/>
    <property type="project" value="TreeGrafter"/>
</dbReference>
<dbReference type="Gene3D" id="1.20.1250.20">
    <property type="entry name" value="MFS general substrate transporter like domains"/>
    <property type="match status" value="1"/>
</dbReference>
<feature type="transmembrane region" description="Helical" evidence="6">
    <location>
        <begin position="111"/>
        <end position="135"/>
    </location>
</feature>